<evidence type="ECO:0000313" key="1">
    <source>
        <dbReference type="EMBL" id="KAH9374787.1"/>
    </source>
</evidence>
<reference evidence="1 2" key="1">
    <citation type="journal article" date="2020" name="Cell">
        <title>Large-Scale Comparative Analyses of Tick Genomes Elucidate Their Genetic Diversity and Vector Capacities.</title>
        <authorList>
            <consortium name="Tick Genome and Microbiome Consortium (TIGMIC)"/>
            <person name="Jia N."/>
            <person name="Wang J."/>
            <person name="Shi W."/>
            <person name="Du L."/>
            <person name="Sun Y."/>
            <person name="Zhan W."/>
            <person name="Jiang J.F."/>
            <person name="Wang Q."/>
            <person name="Zhang B."/>
            <person name="Ji P."/>
            <person name="Bell-Sakyi L."/>
            <person name="Cui X.M."/>
            <person name="Yuan T.T."/>
            <person name="Jiang B.G."/>
            <person name="Yang W.F."/>
            <person name="Lam T.T."/>
            <person name="Chang Q.C."/>
            <person name="Ding S.J."/>
            <person name="Wang X.J."/>
            <person name="Zhu J.G."/>
            <person name="Ruan X.D."/>
            <person name="Zhao L."/>
            <person name="Wei J.T."/>
            <person name="Ye R.Z."/>
            <person name="Que T.C."/>
            <person name="Du C.H."/>
            <person name="Zhou Y.H."/>
            <person name="Cheng J.X."/>
            <person name="Dai P.F."/>
            <person name="Guo W.B."/>
            <person name="Han X.H."/>
            <person name="Huang E.J."/>
            <person name="Li L.F."/>
            <person name="Wei W."/>
            <person name="Gao Y.C."/>
            <person name="Liu J.Z."/>
            <person name="Shao H.Z."/>
            <person name="Wang X."/>
            <person name="Wang C.C."/>
            <person name="Yang T.C."/>
            <person name="Huo Q.B."/>
            <person name="Li W."/>
            <person name="Chen H.Y."/>
            <person name="Chen S.E."/>
            <person name="Zhou L.G."/>
            <person name="Ni X.B."/>
            <person name="Tian J.H."/>
            <person name="Sheng Y."/>
            <person name="Liu T."/>
            <person name="Pan Y.S."/>
            <person name="Xia L.Y."/>
            <person name="Li J."/>
            <person name="Zhao F."/>
            <person name="Cao W.C."/>
        </authorList>
    </citation>
    <scope>NUCLEOTIDE SEQUENCE [LARGE SCALE GENOMIC DNA]</scope>
    <source>
        <strain evidence="1">HaeL-2018</strain>
    </source>
</reference>
<comment type="caution">
    <text evidence="1">The sequence shown here is derived from an EMBL/GenBank/DDBJ whole genome shotgun (WGS) entry which is preliminary data.</text>
</comment>
<accession>A0A9J6GHS8</accession>
<dbReference type="EMBL" id="JABSTR010000007">
    <property type="protein sequence ID" value="KAH9374787.1"/>
    <property type="molecule type" value="Genomic_DNA"/>
</dbReference>
<organism evidence="1 2">
    <name type="scientific">Haemaphysalis longicornis</name>
    <name type="common">Bush tick</name>
    <dbReference type="NCBI Taxonomy" id="44386"/>
    <lineage>
        <taxon>Eukaryota</taxon>
        <taxon>Metazoa</taxon>
        <taxon>Ecdysozoa</taxon>
        <taxon>Arthropoda</taxon>
        <taxon>Chelicerata</taxon>
        <taxon>Arachnida</taxon>
        <taxon>Acari</taxon>
        <taxon>Parasitiformes</taxon>
        <taxon>Ixodida</taxon>
        <taxon>Ixodoidea</taxon>
        <taxon>Ixodidae</taxon>
        <taxon>Haemaphysalinae</taxon>
        <taxon>Haemaphysalis</taxon>
    </lineage>
</organism>
<gene>
    <name evidence="1" type="ORF">HPB48_000451</name>
</gene>
<dbReference type="VEuPathDB" id="VectorBase:HLOH_059952"/>
<protein>
    <submittedName>
        <fullName evidence="1">Uncharacterized protein</fullName>
    </submittedName>
</protein>
<sequence length="104" mass="11648">MERFPPNTRYMAASHSAGKMAELLGEMCNEWETPDDWQKHIATDNGHNICAAVRRLSWAERSCIAHTLQQLDINDLAISCTQASLDRLCKKARHTAGHVANNDS</sequence>
<evidence type="ECO:0000313" key="2">
    <source>
        <dbReference type="Proteomes" id="UP000821853"/>
    </source>
</evidence>
<dbReference type="AlphaFoldDB" id="A0A9J6GHS8"/>
<dbReference type="OrthoDB" id="6513808at2759"/>
<keyword evidence="2" id="KW-1185">Reference proteome</keyword>
<name>A0A9J6GHS8_HAELO</name>
<proteinExistence type="predicted"/>
<dbReference type="Proteomes" id="UP000821853">
    <property type="component" value="Chromosome 5"/>
</dbReference>